<organism evidence="13 14">
    <name type="scientific">Enterovibrio nigricans DSM 22720</name>
    <dbReference type="NCBI Taxonomy" id="1121868"/>
    <lineage>
        <taxon>Bacteria</taxon>
        <taxon>Pseudomonadati</taxon>
        <taxon>Pseudomonadota</taxon>
        <taxon>Gammaproteobacteria</taxon>
        <taxon>Vibrionales</taxon>
        <taxon>Vibrionaceae</taxon>
        <taxon>Enterovibrio</taxon>
    </lineage>
</organism>
<evidence type="ECO:0000256" key="4">
    <source>
        <dbReference type="ARBA" id="ARBA00011439"/>
    </source>
</evidence>
<comment type="similarity">
    <text evidence="3 11">Belongs to the FlgH family.</text>
</comment>
<keyword evidence="13" id="KW-0966">Cell projection</keyword>
<evidence type="ECO:0000256" key="2">
    <source>
        <dbReference type="ARBA" id="ARBA00004635"/>
    </source>
</evidence>
<dbReference type="PROSITE" id="PS51257">
    <property type="entry name" value="PROKAR_LIPOPROTEIN"/>
    <property type="match status" value="1"/>
</dbReference>
<comment type="subcellular location">
    <subcellularLocation>
        <location evidence="11">Cell outer membrane</location>
        <topology evidence="11">Lipid-anchor</topology>
    </subcellularLocation>
    <subcellularLocation>
        <location evidence="11">Bacterial flagellum basal body</location>
    </subcellularLocation>
    <subcellularLocation>
        <location evidence="2">Membrane</location>
        <topology evidence="2">Lipid-anchor</topology>
    </subcellularLocation>
</comment>
<proteinExistence type="inferred from homology"/>
<keyword evidence="14" id="KW-1185">Reference proteome</keyword>
<dbReference type="GO" id="GO:0009427">
    <property type="term" value="C:bacterial-type flagellum basal body, distal rod, L ring"/>
    <property type="evidence" value="ECO:0007669"/>
    <property type="project" value="InterPro"/>
</dbReference>
<evidence type="ECO:0000256" key="1">
    <source>
        <dbReference type="ARBA" id="ARBA00002591"/>
    </source>
</evidence>
<dbReference type="GO" id="GO:0003774">
    <property type="term" value="F:cytoskeletal motor activity"/>
    <property type="evidence" value="ECO:0007669"/>
    <property type="project" value="InterPro"/>
</dbReference>
<evidence type="ECO:0000256" key="8">
    <source>
        <dbReference type="ARBA" id="ARBA00023143"/>
    </source>
</evidence>
<comment type="function">
    <text evidence="1 11">Assembles around the rod to form the L-ring and probably protects the motor/basal body from shearing forces during rotation.</text>
</comment>
<reference evidence="14" key="1">
    <citation type="submission" date="2017-02" db="EMBL/GenBank/DDBJ databases">
        <authorList>
            <person name="Varghese N."/>
            <person name="Submissions S."/>
        </authorList>
    </citation>
    <scope>NUCLEOTIDE SEQUENCE [LARGE SCALE GENOMIC DNA]</scope>
    <source>
        <strain evidence="14">DSM 22720</strain>
    </source>
</reference>
<feature type="chain" id="PRO_5013001641" description="Flagellar L-ring protein" evidence="12">
    <location>
        <begin position="34"/>
        <end position="230"/>
    </location>
</feature>
<evidence type="ECO:0000256" key="7">
    <source>
        <dbReference type="ARBA" id="ARBA00023139"/>
    </source>
</evidence>
<feature type="signal peptide" evidence="12">
    <location>
        <begin position="1"/>
        <end position="33"/>
    </location>
</feature>
<comment type="subunit">
    <text evidence="4 11">The basal body constitutes a major portion of the flagellar organelle and consists of four rings (L,P,S, and M) mounted on a central rod.</text>
</comment>
<dbReference type="PANTHER" id="PTHR34933:SF1">
    <property type="entry name" value="FLAGELLAR L-RING PROTEIN"/>
    <property type="match status" value="1"/>
</dbReference>
<protein>
    <recommendedName>
        <fullName evidence="11">Flagellar L-ring protein</fullName>
    </recommendedName>
    <alternativeName>
        <fullName evidence="11">Basal body L-ring protein</fullName>
    </alternativeName>
</protein>
<gene>
    <name evidence="11" type="primary">flgH</name>
    <name evidence="13" type="ORF">SAMN02745132_01921</name>
</gene>
<dbReference type="Pfam" id="PF02107">
    <property type="entry name" value="FlgH"/>
    <property type="match status" value="1"/>
</dbReference>
<evidence type="ECO:0000256" key="10">
    <source>
        <dbReference type="ARBA" id="ARBA00023288"/>
    </source>
</evidence>
<dbReference type="InterPro" id="IPR000527">
    <property type="entry name" value="Flag_Lring"/>
</dbReference>
<keyword evidence="8 11" id="KW-0975">Bacterial flagellum</keyword>
<evidence type="ECO:0000256" key="12">
    <source>
        <dbReference type="SAM" id="SignalP"/>
    </source>
</evidence>
<evidence type="ECO:0000256" key="9">
    <source>
        <dbReference type="ARBA" id="ARBA00023237"/>
    </source>
</evidence>
<dbReference type="Proteomes" id="UP000190162">
    <property type="component" value="Unassembled WGS sequence"/>
</dbReference>
<dbReference type="PRINTS" id="PR01008">
    <property type="entry name" value="FLGLRINGFLGH"/>
</dbReference>
<keyword evidence="13" id="KW-0282">Flagellum</keyword>
<dbReference type="HAMAP" id="MF_00415">
    <property type="entry name" value="FlgH"/>
    <property type="match status" value="1"/>
</dbReference>
<accession>A0A1T4UKB1</accession>
<keyword evidence="7" id="KW-0564">Palmitate</keyword>
<dbReference type="GO" id="GO:0071973">
    <property type="term" value="P:bacterial-type flagellum-dependent cell motility"/>
    <property type="evidence" value="ECO:0007669"/>
    <property type="project" value="InterPro"/>
</dbReference>
<keyword evidence="9 11" id="KW-0998">Cell outer membrane</keyword>
<name>A0A1T4UKB1_9GAMM</name>
<dbReference type="PANTHER" id="PTHR34933">
    <property type="entry name" value="FLAGELLAR L-RING PROTEIN"/>
    <property type="match status" value="1"/>
</dbReference>
<keyword evidence="13" id="KW-0969">Cilium</keyword>
<evidence type="ECO:0000313" key="14">
    <source>
        <dbReference type="Proteomes" id="UP000190162"/>
    </source>
</evidence>
<sequence>MVMIKKRAISGFAKSWVLLLAVLAGCSARPEFAPQKPDSADYAPPVLDYSLPEATDGSLYRHQYTMTLFQDRRAYRVGDILTVMLTEETESSKKADTSYNKNAGVGFVAPVFGSNSIDAAVNIDADRNFDGSASSSQGNKLQGAITVTVHEVLPNDVLRISGEKWLRLNQGDEFIRLTGIVRVDDINRSNQISSLRIGDARITYAGRGALADSNASGWLTQFFNSPWMPF</sequence>
<keyword evidence="6 11" id="KW-0472">Membrane</keyword>
<keyword evidence="10 11" id="KW-0449">Lipoprotein</keyword>
<dbReference type="NCBIfam" id="NF001304">
    <property type="entry name" value="PRK00249.1-4"/>
    <property type="match status" value="1"/>
</dbReference>
<evidence type="ECO:0000256" key="5">
    <source>
        <dbReference type="ARBA" id="ARBA00022729"/>
    </source>
</evidence>
<evidence type="ECO:0000256" key="11">
    <source>
        <dbReference type="HAMAP-Rule" id="MF_00415"/>
    </source>
</evidence>
<evidence type="ECO:0000256" key="6">
    <source>
        <dbReference type="ARBA" id="ARBA00023136"/>
    </source>
</evidence>
<dbReference type="EMBL" id="FUXU01000019">
    <property type="protein sequence ID" value="SKA53114.1"/>
    <property type="molecule type" value="Genomic_DNA"/>
</dbReference>
<keyword evidence="5 11" id="KW-0732">Signal</keyword>
<evidence type="ECO:0000313" key="13">
    <source>
        <dbReference type="EMBL" id="SKA53114.1"/>
    </source>
</evidence>
<evidence type="ECO:0000256" key="3">
    <source>
        <dbReference type="ARBA" id="ARBA00006929"/>
    </source>
</evidence>
<dbReference type="AlphaFoldDB" id="A0A1T4UKB1"/>
<dbReference type="GO" id="GO:0009279">
    <property type="term" value="C:cell outer membrane"/>
    <property type="evidence" value="ECO:0007669"/>
    <property type="project" value="UniProtKB-SubCell"/>
</dbReference>